<proteinExistence type="predicted"/>
<accession>A0A396GNR6</accession>
<protein>
    <submittedName>
        <fullName evidence="1">Uncharacterized protein</fullName>
    </submittedName>
</protein>
<dbReference type="Gramene" id="rna49180">
    <property type="protein sequence ID" value="RHN42700.1"/>
    <property type="gene ID" value="gene49180"/>
</dbReference>
<dbReference type="Proteomes" id="UP000265566">
    <property type="component" value="Chromosome 8"/>
</dbReference>
<name>A0A396GNR6_MEDTR</name>
<comment type="caution">
    <text evidence="1">The sequence shown here is derived from an EMBL/GenBank/DDBJ whole genome shotgun (WGS) entry which is preliminary data.</text>
</comment>
<organism evidence="1">
    <name type="scientific">Medicago truncatula</name>
    <name type="common">Barrel medic</name>
    <name type="synonym">Medicago tribuloides</name>
    <dbReference type="NCBI Taxonomy" id="3880"/>
    <lineage>
        <taxon>Eukaryota</taxon>
        <taxon>Viridiplantae</taxon>
        <taxon>Streptophyta</taxon>
        <taxon>Embryophyta</taxon>
        <taxon>Tracheophyta</taxon>
        <taxon>Spermatophyta</taxon>
        <taxon>Magnoliopsida</taxon>
        <taxon>eudicotyledons</taxon>
        <taxon>Gunneridae</taxon>
        <taxon>Pentapetalae</taxon>
        <taxon>rosids</taxon>
        <taxon>fabids</taxon>
        <taxon>Fabales</taxon>
        <taxon>Fabaceae</taxon>
        <taxon>Papilionoideae</taxon>
        <taxon>50 kb inversion clade</taxon>
        <taxon>NPAAA clade</taxon>
        <taxon>Hologalegina</taxon>
        <taxon>IRL clade</taxon>
        <taxon>Trifolieae</taxon>
        <taxon>Medicago</taxon>
    </lineage>
</organism>
<dbReference type="AlphaFoldDB" id="A0A396GNR6"/>
<sequence>MIKMFIIFFWGQMRHPNTSKNLNKQYPIWVVEASYIPSHCGSLQFRIAFIVINAQRIHLLYYE</sequence>
<gene>
    <name evidence="1" type="ORF">MtrunA17_Chr8g0379841</name>
</gene>
<evidence type="ECO:0000313" key="1">
    <source>
        <dbReference type="EMBL" id="RHN42700.1"/>
    </source>
</evidence>
<dbReference type="EMBL" id="PSQE01000008">
    <property type="protein sequence ID" value="RHN42700.1"/>
    <property type="molecule type" value="Genomic_DNA"/>
</dbReference>
<reference evidence="1" key="1">
    <citation type="journal article" date="2018" name="Nat. Plants">
        <title>Whole-genome landscape of Medicago truncatula symbiotic genes.</title>
        <authorList>
            <person name="Pecrix Y."/>
            <person name="Gamas P."/>
            <person name="Carrere S."/>
        </authorList>
    </citation>
    <scope>NUCLEOTIDE SEQUENCE</scope>
    <source>
        <tissue evidence="1">Leaves</tissue>
    </source>
</reference>